<dbReference type="InterPro" id="IPR016181">
    <property type="entry name" value="Acyl_CoA_acyltransferase"/>
</dbReference>
<comment type="caution">
    <text evidence="3">The sequence shown here is derived from an EMBL/GenBank/DDBJ whole genome shotgun (WGS) entry which is preliminary data.</text>
</comment>
<dbReference type="InterPro" id="IPR011761">
    <property type="entry name" value="ATP-grasp"/>
</dbReference>
<evidence type="ECO:0000256" key="1">
    <source>
        <dbReference type="PROSITE-ProRule" id="PRU00409"/>
    </source>
</evidence>
<evidence type="ECO:0000259" key="2">
    <source>
        <dbReference type="PROSITE" id="PS50975"/>
    </source>
</evidence>
<organism evidence="3 4">
    <name type="scientific">Desulfoprunum benzoelyticum</name>
    <dbReference type="NCBI Taxonomy" id="1506996"/>
    <lineage>
        <taxon>Bacteria</taxon>
        <taxon>Pseudomonadati</taxon>
        <taxon>Thermodesulfobacteriota</taxon>
        <taxon>Desulfobulbia</taxon>
        <taxon>Desulfobulbales</taxon>
        <taxon>Desulfobulbaceae</taxon>
        <taxon>Desulfoprunum</taxon>
    </lineage>
</organism>
<accession>A0A840UQS1</accession>
<proteinExistence type="predicted"/>
<dbReference type="InterPro" id="IPR013815">
    <property type="entry name" value="ATP_grasp_subdomain_1"/>
</dbReference>
<name>A0A840UQS1_9BACT</name>
<dbReference type="PROSITE" id="PS50975">
    <property type="entry name" value="ATP_GRASP"/>
    <property type="match status" value="1"/>
</dbReference>
<dbReference type="EMBL" id="JACHEO010000002">
    <property type="protein sequence ID" value="MBB5346983.1"/>
    <property type="molecule type" value="Genomic_DNA"/>
</dbReference>
<keyword evidence="1" id="KW-0067">ATP-binding</keyword>
<keyword evidence="4" id="KW-1185">Reference proteome</keyword>
<evidence type="ECO:0000313" key="3">
    <source>
        <dbReference type="EMBL" id="MBB5346983.1"/>
    </source>
</evidence>
<dbReference type="Proteomes" id="UP000539642">
    <property type="component" value="Unassembled WGS sequence"/>
</dbReference>
<protein>
    <submittedName>
        <fullName evidence="3">Putative ATP-grasp superfamily ATP-dependent carboligase</fullName>
    </submittedName>
</protein>
<dbReference type="GO" id="GO:0046872">
    <property type="term" value="F:metal ion binding"/>
    <property type="evidence" value="ECO:0007669"/>
    <property type="project" value="InterPro"/>
</dbReference>
<dbReference type="RefSeq" id="WP_183348334.1">
    <property type="nucleotide sequence ID" value="NZ_JACHEO010000002.1"/>
</dbReference>
<keyword evidence="1" id="KW-0547">Nucleotide-binding</keyword>
<keyword evidence="3" id="KW-0436">Ligase</keyword>
<reference evidence="3 4" key="1">
    <citation type="submission" date="2020-08" db="EMBL/GenBank/DDBJ databases">
        <title>Genomic Encyclopedia of Type Strains, Phase IV (KMG-IV): sequencing the most valuable type-strain genomes for metagenomic binning, comparative biology and taxonomic classification.</title>
        <authorList>
            <person name="Goeker M."/>
        </authorList>
    </citation>
    <scope>NUCLEOTIDE SEQUENCE [LARGE SCALE GENOMIC DNA]</scope>
    <source>
        <strain evidence="3 4">DSM 28570</strain>
    </source>
</reference>
<dbReference type="SUPFAM" id="SSF55729">
    <property type="entry name" value="Acyl-CoA N-acyltransferases (Nat)"/>
    <property type="match status" value="1"/>
</dbReference>
<gene>
    <name evidence="3" type="ORF">HNQ81_000693</name>
</gene>
<dbReference type="Gene3D" id="3.30.1490.20">
    <property type="entry name" value="ATP-grasp fold, A domain"/>
    <property type="match status" value="1"/>
</dbReference>
<feature type="domain" description="ATP-grasp" evidence="2">
    <location>
        <begin position="120"/>
        <end position="327"/>
    </location>
</feature>
<dbReference type="AlphaFoldDB" id="A0A840UQS1"/>
<dbReference type="Gene3D" id="3.30.470.20">
    <property type="entry name" value="ATP-grasp fold, B domain"/>
    <property type="match status" value="1"/>
</dbReference>
<dbReference type="SUPFAM" id="SSF56059">
    <property type="entry name" value="Glutathione synthetase ATP-binding domain-like"/>
    <property type="match status" value="1"/>
</dbReference>
<evidence type="ECO:0000313" key="4">
    <source>
        <dbReference type="Proteomes" id="UP000539642"/>
    </source>
</evidence>
<dbReference type="GO" id="GO:0016874">
    <property type="term" value="F:ligase activity"/>
    <property type="evidence" value="ECO:0007669"/>
    <property type="project" value="UniProtKB-KW"/>
</dbReference>
<sequence>MFDYKNKAIVLGISGNGLGIARSLGRRGVEVVVVTDTDRSANLFSRFISEKWFFCGSESALVEELVNRGGSFTDKPVLFPVRDATVLALADRLEEVKKYYHLAMPAADTVKKALCKTTFFQMAEEFGLAVPKSFSIRNFDEITQLPDNVKYPVIVKPEYRNDSYIANVSGKAFVAKDSDEMLESYGKFSEYQPQAIIQEYIPGSDSDLYFCFQYYKKNTKLAASLCGRKIRQYPPLCGSTSSCEVVSSPEVEEITTRFFKRINFVGPCSMEMKRDPRDGKFYLIEPTVGRLDWNNGFAEGNGLPIPFMNYLDALGLPFSEFIPKKISRRWIRWSSDFESAKIDRNNGNLSLWAWLWSIRPPVTSAIFAVDDPLPFMIQLFRRIKRKYTNVVDRIIKISKKKSRKLYFSEKYIIFKKNIDKDNLPSVVDKLSFKEANPEDIHEFIRRFKPHYNENDYGSLLSRINSGDFLILGYVKDTPNTPCSFFWLTEKDKFFLEKQKAAYQSDEICSCRAYVLEQFRNIGFSSNYRKFVESFVLEKGYKSIISFVRKNNFYQIKALKSTGCSEIGYLWRRVIFGKEFIKLELL</sequence>
<dbReference type="GO" id="GO:0005524">
    <property type="term" value="F:ATP binding"/>
    <property type="evidence" value="ECO:0007669"/>
    <property type="project" value="UniProtKB-UniRule"/>
</dbReference>